<evidence type="ECO:0000256" key="4">
    <source>
        <dbReference type="ARBA" id="ARBA00035171"/>
    </source>
</evidence>
<reference evidence="7 8" key="1">
    <citation type="submission" date="2019-07" db="EMBL/GenBank/DDBJ databases">
        <title>Description of 53C-WASEF.</title>
        <authorList>
            <person name="Pitt A."/>
            <person name="Hahn M.W."/>
        </authorList>
    </citation>
    <scope>NUCLEOTIDE SEQUENCE [LARGE SCALE GENOMIC DNA]</scope>
    <source>
        <strain evidence="7 8">53C-WASEF</strain>
    </source>
</reference>
<dbReference type="AlphaFoldDB" id="A0A556QQA6"/>
<dbReference type="Gene3D" id="2.30.30.790">
    <property type="match status" value="1"/>
</dbReference>
<dbReference type="PIRSF" id="PIRSF002191">
    <property type="entry name" value="Ribosomal_L19"/>
    <property type="match status" value="1"/>
</dbReference>
<comment type="caution">
    <text evidence="7">The sequence shown here is derived from an EMBL/GenBank/DDBJ whole genome shotgun (WGS) entry which is preliminary data.</text>
</comment>
<dbReference type="GO" id="GO:0003735">
    <property type="term" value="F:structural constituent of ribosome"/>
    <property type="evidence" value="ECO:0007669"/>
    <property type="project" value="InterPro"/>
</dbReference>
<dbReference type="InterPro" id="IPR038657">
    <property type="entry name" value="Ribosomal_bL19_sf"/>
</dbReference>
<dbReference type="NCBIfam" id="TIGR01024">
    <property type="entry name" value="rplS_bact"/>
    <property type="match status" value="1"/>
</dbReference>
<evidence type="ECO:0000256" key="5">
    <source>
        <dbReference type="HAMAP-Rule" id="MF_00402"/>
    </source>
</evidence>
<dbReference type="OrthoDB" id="9803541at2"/>
<dbReference type="PANTHER" id="PTHR15680:SF9">
    <property type="entry name" value="LARGE RIBOSOMAL SUBUNIT PROTEIN BL19M"/>
    <property type="match status" value="1"/>
</dbReference>
<dbReference type="InterPro" id="IPR001857">
    <property type="entry name" value="Ribosomal_bL19"/>
</dbReference>
<comment type="similarity">
    <text evidence="1 5 6">Belongs to the bacterial ribosomal protein bL19 family.</text>
</comment>
<evidence type="ECO:0000256" key="6">
    <source>
        <dbReference type="RuleBase" id="RU000559"/>
    </source>
</evidence>
<dbReference type="Proteomes" id="UP000315648">
    <property type="component" value="Unassembled WGS sequence"/>
</dbReference>
<evidence type="ECO:0000256" key="3">
    <source>
        <dbReference type="ARBA" id="ARBA00023274"/>
    </source>
</evidence>
<sequence length="124" mass="13902">MSNPIIREITASQVKKDLPPFKVGDGVKVHTKVREGDKERVQIFAGIVIAIKGSGIHETFTVRRISYGEGVERVFPSSSPNIEKIEIEQTSEPMRARLYYLRDRLGKAAVAVKVQKREKPVATK</sequence>
<dbReference type="PANTHER" id="PTHR15680">
    <property type="entry name" value="RIBOSOMAL PROTEIN L19"/>
    <property type="match status" value="1"/>
</dbReference>
<dbReference type="InterPro" id="IPR008991">
    <property type="entry name" value="Translation_prot_SH3-like_sf"/>
</dbReference>
<dbReference type="RefSeq" id="WP_144229144.1">
    <property type="nucleotide sequence ID" value="NZ_CBCRVV010000002.1"/>
</dbReference>
<evidence type="ECO:0000313" key="7">
    <source>
        <dbReference type="EMBL" id="TSJ78803.1"/>
    </source>
</evidence>
<evidence type="ECO:0000256" key="2">
    <source>
        <dbReference type="ARBA" id="ARBA00022980"/>
    </source>
</evidence>
<keyword evidence="8" id="KW-1185">Reference proteome</keyword>
<dbReference type="SUPFAM" id="SSF50104">
    <property type="entry name" value="Translation proteins SH3-like domain"/>
    <property type="match status" value="1"/>
</dbReference>
<dbReference type="GO" id="GO:0006412">
    <property type="term" value="P:translation"/>
    <property type="evidence" value="ECO:0007669"/>
    <property type="project" value="UniProtKB-UniRule"/>
</dbReference>
<evidence type="ECO:0000256" key="1">
    <source>
        <dbReference type="ARBA" id="ARBA00005781"/>
    </source>
</evidence>
<organism evidence="7 8">
    <name type="scientific">Rariglobus hedericola</name>
    <dbReference type="NCBI Taxonomy" id="2597822"/>
    <lineage>
        <taxon>Bacteria</taxon>
        <taxon>Pseudomonadati</taxon>
        <taxon>Verrucomicrobiota</taxon>
        <taxon>Opitutia</taxon>
        <taxon>Opitutales</taxon>
        <taxon>Opitutaceae</taxon>
        <taxon>Rariglobus</taxon>
    </lineage>
</organism>
<proteinExistence type="inferred from homology"/>
<dbReference type="HAMAP" id="MF_00402">
    <property type="entry name" value="Ribosomal_bL19"/>
    <property type="match status" value="1"/>
</dbReference>
<accession>A0A556QQA6</accession>
<comment type="function">
    <text evidence="5 6">This protein is located at the 30S-50S ribosomal subunit interface and may play a role in the structure and function of the aminoacyl-tRNA binding site.</text>
</comment>
<protein>
    <recommendedName>
        <fullName evidence="4 5">Large ribosomal subunit protein bL19</fullName>
    </recommendedName>
</protein>
<dbReference type="PRINTS" id="PR00061">
    <property type="entry name" value="RIBOSOMALL19"/>
</dbReference>
<dbReference type="EMBL" id="VMBG01000001">
    <property type="protein sequence ID" value="TSJ78803.1"/>
    <property type="molecule type" value="Genomic_DNA"/>
</dbReference>
<keyword evidence="2 5" id="KW-0689">Ribosomal protein</keyword>
<evidence type="ECO:0000313" key="8">
    <source>
        <dbReference type="Proteomes" id="UP000315648"/>
    </source>
</evidence>
<dbReference type="GO" id="GO:0022625">
    <property type="term" value="C:cytosolic large ribosomal subunit"/>
    <property type="evidence" value="ECO:0007669"/>
    <property type="project" value="TreeGrafter"/>
</dbReference>
<dbReference type="Pfam" id="PF01245">
    <property type="entry name" value="Ribosomal_L19"/>
    <property type="match status" value="1"/>
</dbReference>
<keyword evidence="3 5" id="KW-0687">Ribonucleoprotein</keyword>
<gene>
    <name evidence="5" type="primary">rplS</name>
    <name evidence="7" type="ORF">FPL22_05700</name>
</gene>
<name>A0A556QQA6_9BACT</name>